<gene>
    <name evidence="16" type="ORF">BQ2448_6177</name>
</gene>
<dbReference type="Pfam" id="PF22528">
    <property type="entry name" value="PRMT_C"/>
    <property type="match status" value="1"/>
</dbReference>
<dbReference type="GO" id="GO:0035242">
    <property type="term" value="F:protein-arginine omega-N asymmetric methyltransferase activity"/>
    <property type="evidence" value="ECO:0007669"/>
    <property type="project" value="UniProtKB-EC"/>
</dbReference>
<dbReference type="InterPro" id="IPR055135">
    <property type="entry name" value="PRMT_dom"/>
</dbReference>
<dbReference type="EMBL" id="FMSP01000019">
    <property type="protein sequence ID" value="SCV73747.1"/>
    <property type="molecule type" value="Genomic_DNA"/>
</dbReference>
<dbReference type="OrthoDB" id="7848332at2759"/>
<dbReference type="GO" id="GO:0032259">
    <property type="term" value="P:methylation"/>
    <property type="evidence" value="ECO:0007669"/>
    <property type="project" value="UniProtKB-KW"/>
</dbReference>
<organism evidence="16 17">
    <name type="scientific">Microbotryum intermedium</name>
    <dbReference type="NCBI Taxonomy" id="269621"/>
    <lineage>
        <taxon>Eukaryota</taxon>
        <taxon>Fungi</taxon>
        <taxon>Dikarya</taxon>
        <taxon>Basidiomycota</taxon>
        <taxon>Pucciniomycotina</taxon>
        <taxon>Microbotryomycetes</taxon>
        <taxon>Microbotryales</taxon>
        <taxon>Microbotryaceae</taxon>
        <taxon>Microbotryum</taxon>
    </lineage>
</organism>
<evidence type="ECO:0000256" key="12">
    <source>
        <dbReference type="PROSITE-ProRule" id="PRU01015"/>
    </source>
</evidence>
<comment type="catalytic activity">
    <reaction evidence="10">
        <text>L-arginyl-[protein] + 2 S-adenosyl-L-methionine = N(omega),N(omega)-dimethyl-L-arginyl-[protein] + 2 S-adenosyl-L-homocysteine + 2 H(+)</text>
        <dbReference type="Rhea" id="RHEA:48096"/>
        <dbReference type="Rhea" id="RHEA-COMP:10532"/>
        <dbReference type="Rhea" id="RHEA-COMP:11991"/>
        <dbReference type="ChEBI" id="CHEBI:15378"/>
        <dbReference type="ChEBI" id="CHEBI:29965"/>
        <dbReference type="ChEBI" id="CHEBI:57856"/>
        <dbReference type="ChEBI" id="CHEBI:59789"/>
        <dbReference type="ChEBI" id="CHEBI:61897"/>
        <dbReference type="EC" id="2.1.1.319"/>
    </reaction>
    <physiologicalReaction direction="left-to-right" evidence="10">
        <dbReference type="Rhea" id="RHEA:48097"/>
    </physiologicalReaction>
</comment>
<feature type="compositionally biased region" description="Acidic residues" evidence="13">
    <location>
        <begin position="25"/>
        <end position="36"/>
    </location>
</feature>
<dbReference type="Gene3D" id="3.40.50.150">
    <property type="entry name" value="Vaccinia Virus protein VP39"/>
    <property type="match status" value="1"/>
</dbReference>
<dbReference type="SUPFAM" id="SSF57667">
    <property type="entry name" value="beta-beta-alpha zinc fingers"/>
    <property type="match status" value="1"/>
</dbReference>
<dbReference type="InterPro" id="IPR036236">
    <property type="entry name" value="Znf_C2H2_sf"/>
</dbReference>
<feature type="domain" description="Protein arginine N-methyltransferase 3-like C2H2 zinc finger" evidence="14">
    <location>
        <begin position="75"/>
        <end position="116"/>
    </location>
</feature>
<dbReference type="PANTHER" id="PTHR11006:SF53">
    <property type="entry name" value="PROTEIN ARGININE N-METHYLTRANSFERASE 3"/>
    <property type="match status" value="1"/>
</dbReference>
<comment type="catalytic activity">
    <reaction evidence="11">
        <text>L-arginyl-[protein] + S-adenosyl-L-methionine = N(omega)-methyl-L-arginyl-[protein] + S-adenosyl-L-homocysteine + H(+)</text>
        <dbReference type="Rhea" id="RHEA:48100"/>
        <dbReference type="Rhea" id="RHEA-COMP:10532"/>
        <dbReference type="Rhea" id="RHEA-COMP:11990"/>
        <dbReference type="ChEBI" id="CHEBI:15378"/>
        <dbReference type="ChEBI" id="CHEBI:29965"/>
        <dbReference type="ChEBI" id="CHEBI:57856"/>
        <dbReference type="ChEBI" id="CHEBI:59789"/>
        <dbReference type="ChEBI" id="CHEBI:65280"/>
    </reaction>
    <physiologicalReaction direction="left-to-right" evidence="11">
        <dbReference type="Rhea" id="RHEA:48101"/>
    </physiologicalReaction>
</comment>
<evidence type="ECO:0000313" key="17">
    <source>
        <dbReference type="Proteomes" id="UP000198372"/>
    </source>
</evidence>
<evidence type="ECO:0000256" key="6">
    <source>
        <dbReference type="ARBA" id="ARBA00022691"/>
    </source>
</evidence>
<dbReference type="AlphaFoldDB" id="A0A238FKG0"/>
<keyword evidence="6 12" id="KW-0949">S-adenosyl-L-methionine</keyword>
<dbReference type="CDD" id="cd02440">
    <property type="entry name" value="AdoMet_MTases"/>
    <property type="match status" value="1"/>
</dbReference>
<evidence type="ECO:0000256" key="2">
    <source>
        <dbReference type="ARBA" id="ARBA00011925"/>
    </source>
</evidence>
<dbReference type="PANTHER" id="PTHR11006">
    <property type="entry name" value="PROTEIN ARGININE N-METHYLTRANSFERASE"/>
    <property type="match status" value="1"/>
</dbReference>
<evidence type="ECO:0000256" key="11">
    <source>
        <dbReference type="ARBA" id="ARBA00049303"/>
    </source>
</evidence>
<feature type="compositionally biased region" description="Low complexity" evidence="13">
    <location>
        <begin position="1"/>
        <end position="24"/>
    </location>
</feature>
<keyword evidence="4 12" id="KW-0489">Methyltransferase</keyword>
<sequence length="629" mass="69548">MADRTASQPRAPPSSSGSSSTGIDSSEEQSWDDWQDEQPTRATSLFSAEQFDSATAALKHDRQRFGVDVPLLASTLDFFERIRLINWIRAAKPEPSSLKRLDRNADFLQDDQYLKPVLQDDALLQYDFDQLSLPDAGENESGPSTSEQRSYTVKSIAASNQSNLPTTSTTPISKGTADLIDHLRAQLYDSGQAIDKLKAIIRERLGPSMGLDSIPLEDEADKGIKIVHDVGVDPERDDDAHYFDSYGCNDIHEIMLKDKVRTDSYRDFIMSNPQLFKDAVVLDVGCGTGTPLHQGRLLSFWTEPRTELAGALLSPLGILSMFAAKSGAKKVYAVDASNVIYKAQRHIKANGLGEVITVIRGKIEDLEIPETVDIIVSEWMGYCLLYECMLDSVLSARDRFMKPSGLMVPSQTSIMLALFSGSAMVDERVKFWDTVYGFDMSAMGEEIKDDAMIDVVDGKEVVSNTISISDIVTQTTTVAGLSFTSPFTLTANQSTTVNAFLAHFDTFFTSDARLVHSQSELKEGEVYFTTGAHGTPTHWKQTMFLLKEPIQVEQGAFGTPILFYRIRLSLTRCLHSLDFAKAGTVIDGSFKCSKNPENSRELVVEVTWTVQASAEGRKGSVKAQVWKVR</sequence>
<dbReference type="GO" id="GO:0008270">
    <property type="term" value="F:zinc ion binding"/>
    <property type="evidence" value="ECO:0007669"/>
    <property type="project" value="UniProtKB-KW"/>
</dbReference>
<reference evidence="17" key="1">
    <citation type="submission" date="2016-09" db="EMBL/GenBank/DDBJ databases">
        <authorList>
            <person name="Jeantristanb JTB J.-T."/>
            <person name="Ricardo R."/>
        </authorList>
    </citation>
    <scope>NUCLEOTIDE SEQUENCE [LARGE SCALE GENOMIC DNA]</scope>
</reference>
<feature type="domain" description="Protein arginine N-methyltransferase" evidence="15">
    <location>
        <begin position="413"/>
        <end position="555"/>
    </location>
</feature>
<dbReference type="Proteomes" id="UP000198372">
    <property type="component" value="Unassembled WGS sequence"/>
</dbReference>
<keyword evidence="3" id="KW-0963">Cytoplasm</keyword>
<protein>
    <recommendedName>
        <fullName evidence="2">type I protein arginine methyltransferase</fullName>
        <ecNumber evidence="2">2.1.1.319</ecNumber>
    </recommendedName>
</protein>
<dbReference type="InterPro" id="IPR029063">
    <property type="entry name" value="SAM-dependent_MTases_sf"/>
</dbReference>
<dbReference type="EC" id="2.1.1.319" evidence="2"/>
<evidence type="ECO:0000256" key="13">
    <source>
        <dbReference type="SAM" id="MobiDB-lite"/>
    </source>
</evidence>
<dbReference type="InterPro" id="IPR049482">
    <property type="entry name" value="ANM3-like_C2H2_Zf"/>
</dbReference>
<dbReference type="GO" id="GO:0005829">
    <property type="term" value="C:cytosol"/>
    <property type="evidence" value="ECO:0007669"/>
    <property type="project" value="UniProtKB-SubCell"/>
</dbReference>
<evidence type="ECO:0000256" key="5">
    <source>
        <dbReference type="ARBA" id="ARBA00022679"/>
    </source>
</evidence>
<evidence type="ECO:0000256" key="4">
    <source>
        <dbReference type="ARBA" id="ARBA00022603"/>
    </source>
</evidence>
<accession>A0A238FKG0</accession>
<proteinExistence type="predicted"/>
<dbReference type="Gene3D" id="2.70.160.11">
    <property type="entry name" value="Hnrnp arginine n-methyltransferase1"/>
    <property type="match status" value="1"/>
</dbReference>
<dbReference type="PROSITE" id="PS51678">
    <property type="entry name" value="SAM_MT_PRMT"/>
    <property type="match status" value="1"/>
</dbReference>
<evidence type="ECO:0000313" key="16">
    <source>
        <dbReference type="EMBL" id="SCV73747.1"/>
    </source>
</evidence>
<keyword evidence="5 12" id="KW-0808">Transferase</keyword>
<keyword evidence="9" id="KW-0862">Zinc</keyword>
<name>A0A238FKG0_9BASI</name>
<keyword evidence="8" id="KW-0863">Zinc-finger</keyword>
<evidence type="ECO:0000256" key="3">
    <source>
        <dbReference type="ARBA" id="ARBA00022490"/>
    </source>
</evidence>
<evidence type="ECO:0000256" key="9">
    <source>
        <dbReference type="ARBA" id="ARBA00022833"/>
    </source>
</evidence>
<dbReference type="SUPFAM" id="SSF53335">
    <property type="entry name" value="S-adenosyl-L-methionine-dependent methyltransferases"/>
    <property type="match status" value="2"/>
</dbReference>
<feature type="region of interest" description="Disordered" evidence="13">
    <location>
        <begin position="1"/>
        <end position="39"/>
    </location>
</feature>
<evidence type="ECO:0000256" key="1">
    <source>
        <dbReference type="ARBA" id="ARBA00004514"/>
    </source>
</evidence>
<evidence type="ECO:0000259" key="14">
    <source>
        <dbReference type="Pfam" id="PF21137"/>
    </source>
</evidence>
<evidence type="ECO:0000256" key="7">
    <source>
        <dbReference type="ARBA" id="ARBA00022723"/>
    </source>
</evidence>
<dbReference type="InterPro" id="IPR025799">
    <property type="entry name" value="Arg_MeTrfase"/>
</dbReference>
<evidence type="ECO:0000259" key="15">
    <source>
        <dbReference type="Pfam" id="PF22528"/>
    </source>
</evidence>
<dbReference type="GO" id="GO:0005634">
    <property type="term" value="C:nucleus"/>
    <property type="evidence" value="ECO:0007669"/>
    <property type="project" value="TreeGrafter"/>
</dbReference>
<evidence type="ECO:0000256" key="8">
    <source>
        <dbReference type="ARBA" id="ARBA00022771"/>
    </source>
</evidence>
<dbReference type="Pfam" id="PF21137">
    <property type="entry name" value="ANM3_C2H2_Zf"/>
    <property type="match status" value="1"/>
</dbReference>
<dbReference type="GO" id="GO:0042054">
    <property type="term" value="F:histone methyltransferase activity"/>
    <property type="evidence" value="ECO:0007669"/>
    <property type="project" value="TreeGrafter"/>
</dbReference>
<evidence type="ECO:0000256" key="10">
    <source>
        <dbReference type="ARBA" id="ARBA00047384"/>
    </source>
</evidence>
<keyword evidence="7" id="KW-0479">Metal-binding</keyword>
<dbReference type="STRING" id="269621.A0A238FKG0"/>
<comment type="subcellular location">
    <subcellularLocation>
        <location evidence="1">Cytoplasm</location>
        <location evidence="1">Cytosol</location>
    </subcellularLocation>
</comment>
<keyword evidence="17" id="KW-1185">Reference proteome</keyword>